<organism evidence="1 2">
    <name type="scientific">Colocasia esculenta</name>
    <name type="common">Wild taro</name>
    <name type="synonym">Arum esculentum</name>
    <dbReference type="NCBI Taxonomy" id="4460"/>
    <lineage>
        <taxon>Eukaryota</taxon>
        <taxon>Viridiplantae</taxon>
        <taxon>Streptophyta</taxon>
        <taxon>Embryophyta</taxon>
        <taxon>Tracheophyta</taxon>
        <taxon>Spermatophyta</taxon>
        <taxon>Magnoliopsida</taxon>
        <taxon>Liliopsida</taxon>
        <taxon>Araceae</taxon>
        <taxon>Aroideae</taxon>
        <taxon>Colocasieae</taxon>
        <taxon>Colocasia</taxon>
    </lineage>
</organism>
<comment type="caution">
    <text evidence="1">The sequence shown here is derived from an EMBL/GenBank/DDBJ whole genome shotgun (WGS) entry which is preliminary data.</text>
</comment>
<evidence type="ECO:0000313" key="2">
    <source>
        <dbReference type="Proteomes" id="UP000652761"/>
    </source>
</evidence>
<dbReference type="EMBL" id="NMUH01000890">
    <property type="protein sequence ID" value="MQL86302.1"/>
    <property type="molecule type" value="Genomic_DNA"/>
</dbReference>
<protein>
    <submittedName>
        <fullName evidence="1">Uncharacterized protein</fullName>
    </submittedName>
</protein>
<accession>A0A843UJL9</accession>
<reference evidence="1" key="1">
    <citation type="submission" date="2017-07" db="EMBL/GenBank/DDBJ databases">
        <title>Taro Niue Genome Assembly and Annotation.</title>
        <authorList>
            <person name="Atibalentja N."/>
            <person name="Keating K."/>
            <person name="Fields C.J."/>
        </authorList>
    </citation>
    <scope>NUCLEOTIDE SEQUENCE</scope>
    <source>
        <strain evidence="1">Niue_2</strain>
        <tissue evidence="1">Leaf</tissue>
    </source>
</reference>
<feature type="non-terminal residue" evidence="1">
    <location>
        <position position="1"/>
    </location>
</feature>
<proteinExistence type="predicted"/>
<dbReference type="AlphaFoldDB" id="A0A843UJL9"/>
<gene>
    <name evidence="1" type="ORF">Taro_018832</name>
</gene>
<sequence length="96" mass="11133">FPVFLGDVDGESVNLKFLAAQQDENGSCLLPPRYELLFRLFIGHTNGSSIMQRSCWFLGEHRPQLRINLKLLVDQQDEDGQELLGLQMRQDYVYYP</sequence>
<evidence type="ECO:0000313" key="1">
    <source>
        <dbReference type="EMBL" id="MQL86302.1"/>
    </source>
</evidence>
<name>A0A843UJL9_COLES</name>
<keyword evidence="2" id="KW-1185">Reference proteome</keyword>
<dbReference type="Proteomes" id="UP000652761">
    <property type="component" value="Unassembled WGS sequence"/>
</dbReference>